<evidence type="ECO:0000313" key="7">
    <source>
        <dbReference type="EMBL" id="CRG82799.1"/>
    </source>
</evidence>
<evidence type="ECO:0000256" key="4">
    <source>
        <dbReference type="ARBA" id="ARBA00022777"/>
    </source>
</evidence>
<dbReference type="InterPro" id="IPR002937">
    <property type="entry name" value="Amino_oxidase"/>
</dbReference>
<evidence type="ECO:0000259" key="6">
    <source>
        <dbReference type="PROSITE" id="PS50011"/>
    </source>
</evidence>
<evidence type="ECO:0000256" key="5">
    <source>
        <dbReference type="ARBA" id="ARBA00022840"/>
    </source>
</evidence>
<keyword evidence="1" id="KW-0723">Serine/threonine-protein kinase</keyword>
<dbReference type="Gene3D" id="3.90.660.10">
    <property type="match status" value="1"/>
</dbReference>
<dbReference type="AlphaFoldDB" id="A0A0U1LIE8"/>
<dbReference type="SUPFAM" id="SSF56112">
    <property type="entry name" value="Protein kinase-like (PK-like)"/>
    <property type="match status" value="1"/>
</dbReference>
<sequence length="946" mass="106772">MEPTLDLRKQEEGGFLIHDQWAMKHANLAVKETWNKIIDDHQDEFEPGTVPAKIKEGDKLPTAPKPSILKPPRDKGALQFKVGIIGAGAAGLFTGMILDWLANESNPKIKFDYDILEASDRVGGRMYTYNFPGNTARHNYYDVGAMRFPDNPIMKRLFLLFEWLKMRKTLLRDECIGNLVPYYLNADQEPWNFNDRTEWGTYASISSRSADPWGINGDSKIPPEILKASPDDVLNALTEPLRNQLEQDLAGKKPSRKGWDMLMEYDNYSTRSFLHHCHLMELGPAPPFPSPPYNYETIQWLETIIGGTNWFDQAFSETVLESLDFQYNESTEWWCILGGTSELAEKMKKSLNDQSCLRLCSRVTKIEACSPGGMKVSVGNEADPREYEAVFSTVPFGCLRHIDTRDANLSYPVKQAMRTLSYGPTAKVGIKFKRAWWIHDLRGNNLKKAGLGHSDLGIRTCVYPSYNIEDPAGDPAVLLCSYTWQQDALRLAPLISRNPDPEKKMQEEEQLKGLIFRDLARMHASQEVPESEVYKLIQTNYEMHYAFSWDQNPDSVGGFGFFGPQQFRSAWGSIIQPQGDLYMVGEAASPHHAWVVGAIESSQKKLIPFREKKYVAIKVSVSESEDDRGNREAQILKKLAASHPSSQHIMCMLDDFNLEGPNGTHKCLVFELLGPSVPDIIETHFSDGRLPGKLAKDIAKQTLAGVDTLHQHNIGHGDLHTRNLAFTMPGMDDLLEGEFIEALGKPEIGHVRRNDGNALEAGIPEYIVRPAVYRSQSWSSHQIKIIDFGESFLQSSVPQTLHTPLPVRAPEIIFHDTLDYRVDLWSMGCMLFELFVGQPPFDSVLTTPAILVSQMQEMASDPLPVRWKDLLETTHSKSPADIAGPTLQQWLEEMYFDGERKQNLTKADIVKLGYIIGKLLLFEPSTRASAREIPNDPWFSNSSVFS</sequence>
<reference evidence="7 8" key="1">
    <citation type="submission" date="2015-04" db="EMBL/GenBank/DDBJ databases">
        <authorList>
            <person name="Syromyatnikov M.Y."/>
            <person name="Popov V.N."/>
        </authorList>
    </citation>
    <scope>NUCLEOTIDE SEQUENCE [LARGE SCALE GENOMIC DNA]</scope>
    <source>
        <strain evidence="7">WF-38-12</strain>
    </source>
</reference>
<accession>A0A0U1LIE8</accession>
<dbReference type="GO" id="GO:0005634">
    <property type="term" value="C:nucleus"/>
    <property type="evidence" value="ECO:0007669"/>
    <property type="project" value="TreeGrafter"/>
</dbReference>
<dbReference type="Gene3D" id="1.10.10.1620">
    <property type="match status" value="1"/>
</dbReference>
<keyword evidence="2" id="KW-0808">Transferase</keyword>
<gene>
    <name evidence="7" type="ORF">PISL3812_00145</name>
</gene>
<keyword evidence="4 7" id="KW-0418">Kinase</keyword>
<evidence type="ECO:0000256" key="3">
    <source>
        <dbReference type="ARBA" id="ARBA00022741"/>
    </source>
</evidence>
<evidence type="ECO:0000313" key="8">
    <source>
        <dbReference type="Proteomes" id="UP000054383"/>
    </source>
</evidence>
<dbReference type="Gene3D" id="3.30.200.20">
    <property type="entry name" value="Phosphorylase Kinase, domain 1"/>
    <property type="match status" value="1"/>
</dbReference>
<keyword evidence="3" id="KW-0547">Nucleotide-binding</keyword>
<dbReference type="GO" id="GO:0043484">
    <property type="term" value="P:regulation of RNA splicing"/>
    <property type="evidence" value="ECO:0007669"/>
    <property type="project" value="TreeGrafter"/>
</dbReference>
<dbReference type="InterPro" id="IPR051175">
    <property type="entry name" value="CLK_kinases"/>
</dbReference>
<keyword evidence="8" id="KW-1185">Reference proteome</keyword>
<dbReference type="OrthoDB" id="4223314at2759"/>
<evidence type="ECO:0000256" key="1">
    <source>
        <dbReference type="ARBA" id="ARBA00022527"/>
    </source>
</evidence>
<dbReference type="PANTHER" id="PTHR45646:SF11">
    <property type="entry name" value="SERINE_THREONINE-PROTEIN KINASE DOA"/>
    <property type="match status" value="1"/>
</dbReference>
<dbReference type="EMBL" id="CVMT01000001">
    <property type="protein sequence ID" value="CRG82799.1"/>
    <property type="molecule type" value="Genomic_DNA"/>
</dbReference>
<evidence type="ECO:0000256" key="2">
    <source>
        <dbReference type="ARBA" id="ARBA00022679"/>
    </source>
</evidence>
<dbReference type="Pfam" id="PF01593">
    <property type="entry name" value="Amino_oxidase"/>
    <property type="match status" value="1"/>
</dbReference>
<dbReference type="InterPro" id="IPR011009">
    <property type="entry name" value="Kinase-like_dom_sf"/>
</dbReference>
<dbReference type="SUPFAM" id="SSF54373">
    <property type="entry name" value="FAD-linked reductases, C-terminal domain"/>
    <property type="match status" value="1"/>
</dbReference>
<proteinExistence type="predicted"/>
<dbReference type="GO" id="GO:0016491">
    <property type="term" value="F:oxidoreductase activity"/>
    <property type="evidence" value="ECO:0007669"/>
    <property type="project" value="InterPro"/>
</dbReference>
<dbReference type="Pfam" id="PF00069">
    <property type="entry name" value="Pkinase"/>
    <property type="match status" value="2"/>
</dbReference>
<dbReference type="SUPFAM" id="SSF51905">
    <property type="entry name" value="FAD/NAD(P)-binding domain"/>
    <property type="match status" value="1"/>
</dbReference>
<dbReference type="InterPro" id="IPR000719">
    <property type="entry name" value="Prot_kinase_dom"/>
</dbReference>
<dbReference type="InterPro" id="IPR036188">
    <property type="entry name" value="FAD/NAD-bd_sf"/>
</dbReference>
<dbReference type="SMART" id="SM00220">
    <property type="entry name" value="S_TKc"/>
    <property type="match status" value="1"/>
</dbReference>
<dbReference type="Proteomes" id="UP000054383">
    <property type="component" value="Unassembled WGS sequence"/>
</dbReference>
<dbReference type="Gene3D" id="3.50.50.60">
    <property type="entry name" value="FAD/NAD(P)-binding domain"/>
    <property type="match status" value="1"/>
</dbReference>
<name>A0A0U1LIE8_TALIS</name>
<dbReference type="PROSITE" id="PS50011">
    <property type="entry name" value="PROTEIN_KINASE_DOM"/>
    <property type="match status" value="1"/>
</dbReference>
<feature type="domain" description="Protein kinase" evidence="6">
    <location>
        <begin position="581"/>
        <end position="939"/>
    </location>
</feature>
<dbReference type="GO" id="GO:0005524">
    <property type="term" value="F:ATP binding"/>
    <property type="evidence" value="ECO:0007669"/>
    <property type="project" value="UniProtKB-KW"/>
</dbReference>
<dbReference type="GO" id="GO:0004674">
    <property type="term" value="F:protein serine/threonine kinase activity"/>
    <property type="evidence" value="ECO:0007669"/>
    <property type="project" value="UniProtKB-KW"/>
</dbReference>
<dbReference type="Gene3D" id="1.10.510.10">
    <property type="entry name" value="Transferase(Phosphotransferase) domain 1"/>
    <property type="match status" value="1"/>
</dbReference>
<keyword evidence="5" id="KW-0067">ATP-binding</keyword>
<dbReference type="PANTHER" id="PTHR45646">
    <property type="entry name" value="SERINE/THREONINE-PROTEIN KINASE DOA-RELATED"/>
    <property type="match status" value="1"/>
</dbReference>
<organism evidence="7 8">
    <name type="scientific">Talaromyces islandicus</name>
    <name type="common">Penicillium islandicum</name>
    <dbReference type="NCBI Taxonomy" id="28573"/>
    <lineage>
        <taxon>Eukaryota</taxon>
        <taxon>Fungi</taxon>
        <taxon>Dikarya</taxon>
        <taxon>Ascomycota</taxon>
        <taxon>Pezizomycotina</taxon>
        <taxon>Eurotiomycetes</taxon>
        <taxon>Eurotiomycetidae</taxon>
        <taxon>Eurotiales</taxon>
        <taxon>Trichocomaceae</taxon>
        <taxon>Talaromyces</taxon>
        <taxon>Talaromyces sect. Islandici</taxon>
    </lineage>
</organism>
<protein>
    <submittedName>
        <fullName evidence="7">Dual specificity protein kinase KNS1</fullName>
    </submittedName>
</protein>